<sequence length="181" mass="21065">MDYSLLVGIEALETKDINDDEEADLFNRKHSTLLQMSQLEEINFNNCNKSQKVSIGKVEAEKKITVSKCGRFKYHIAIIDYLQRYNLLKKSETVAKTLFFKEANPESISSQPVEPYAKRFINYLQRDVFRFNSSQLFSLHAFKTITESVNDVPEMDQNKPSSFKNSNNFEKDLITLLRFDD</sequence>
<organism evidence="3">
    <name type="scientific">Strombidium inclinatum</name>
    <dbReference type="NCBI Taxonomy" id="197538"/>
    <lineage>
        <taxon>Eukaryota</taxon>
        <taxon>Sar</taxon>
        <taxon>Alveolata</taxon>
        <taxon>Ciliophora</taxon>
        <taxon>Intramacronucleata</taxon>
        <taxon>Spirotrichea</taxon>
        <taxon>Oligotrichia</taxon>
        <taxon>Strombidiidae</taxon>
        <taxon>Strombidium</taxon>
    </lineage>
</organism>
<dbReference type="PROSITE" id="PS51455">
    <property type="entry name" value="PIPK"/>
    <property type="match status" value="1"/>
</dbReference>
<name>A0A7S3MY73_9SPIT</name>
<dbReference type="InterPro" id="IPR023610">
    <property type="entry name" value="PInositol-4/5-P-5/4-kinase"/>
</dbReference>
<dbReference type="GO" id="GO:0005524">
    <property type="term" value="F:ATP binding"/>
    <property type="evidence" value="ECO:0007669"/>
    <property type="project" value="UniProtKB-UniRule"/>
</dbReference>
<gene>
    <name evidence="3" type="ORF">SINC0208_LOCUS4850</name>
</gene>
<dbReference type="EMBL" id="HBIH01011831">
    <property type="protein sequence ID" value="CAE0324259.1"/>
    <property type="molecule type" value="Transcribed_RNA"/>
</dbReference>
<dbReference type="GO" id="GO:0046854">
    <property type="term" value="P:phosphatidylinositol phosphate biosynthetic process"/>
    <property type="evidence" value="ECO:0007669"/>
    <property type="project" value="TreeGrafter"/>
</dbReference>
<dbReference type="InterPro" id="IPR002498">
    <property type="entry name" value="PInositol-4-P-4/5-kinase_core"/>
</dbReference>
<feature type="domain" description="PIPK" evidence="2">
    <location>
        <begin position="1"/>
        <end position="128"/>
    </location>
</feature>
<accession>A0A7S3MY73</accession>
<protein>
    <recommendedName>
        <fullName evidence="2">PIPK domain-containing protein</fullName>
    </recommendedName>
</protein>
<dbReference type="SUPFAM" id="SSF56104">
    <property type="entry name" value="SAICAR synthase-like"/>
    <property type="match status" value="1"/>
</dbReference>
<dbReference type="PANTHER" id="PTHR23086">
    <property type="entry name" value="PHOSPHATIDYLINOSITOL-4-PHOSPHATE 5-KINASE"/>
    <property type="match status" value="1"/>
</dbReference>
<dbReference type="GO" id="GO:0005886">
    <property type="term" value="C:plasma membrane"/>
    <property type="evidence" value="ECO:0007669"/>
    <property type="project" value="TreeGrafter"/>
</dbReference>
<dbReference type="Gene3D" id="3.30.810.10">
    <property type="entry name" value="2-Layer Sandwich"/>
    <property type="match status" value="1"/>
</dbReference>
<proteinExistence type="predicted"/>
<evidence type="ECO:0000256" key="1">
    <source>
        <dbReference type="PROSITE-ProRule" id="PRU00781"/>
    </source>
</evidence>
<dbReference type="GO" id="GO:0016308">
    <property type="term" value="F:1-phosphatidylinositol-4-phosphate 5-kinase activity"/>
    <property type="evidence" value="ECO:0007669"/>
    <property type="project" value="TreeGrafter"/>
</dbReference>
<keyword evidence="1" id="KW-0418">Kinase</keyword>
<keyword evidence="1" id="KW-0808">Transferase</keyword>
<dbReference type="Pfam" id="PF01504">
    <property type="entry name" value="PIP5K"/>
    <property type="match status" value="1"/>
</dbReference>
<keyword evidence="1" id="KW-0067">ATP-binding</keyword>
<dbReference type="InterPro" id="IPR027483">
    <property type="entry name" value="PInositol-4-P-4/5-kinase_C_sf"/>
</dbReference>
<evidence type="ECO:0000259" key="2">
    <source>
        <dbReference type="PROSITE" id="PS51455"/>
    </source>
</evidence>
<dbReference type="PANTHER" id="PTHR23086:SF8">
    <property type="entry name" value="PHOSPHATIDYLINOSITOL 5-PHOSPHATE 4-KINASE, ISOFORM A"/>
    <property type="match status" value="1"/>
</dbReference>
<evidence type="ECO:0000313" key="3">
    <source>
        <dbReference type="EMBL" id="CAE0324259.1"/>
    </source>
</evidence>
<reference evidence="3" key="1">
    <citation type="submission" date="2021-01" db="EMBL/GenBank/DDBJ databases">
        <authorList>
            <person name="Corre E."/>
            <person name="Pelletier E."/>
            <person name="Niang G."/>
            <person name="Scheremetjew M."/>
            <person name="Finn R."/>
            <person name="Kale V."/>
            <person name="Holt S."/>
            <person name="Cochrane G."/>
            <person name="Meng A."/>
            <person name="Brown T."/>
            <person name="Cohen L."/>
        </authorList>
    </citation>
    <scope>NUCLEOTIDE SEQUENCE</scope>
    <source>
        <strain evidence="3">S3</strain>
    </source>
</reference>
<dbReference type="AlphaFoldDB" id="A0A7S3MY73"/>
<keyword evidence="1" id="KW-0547">Nucleotide-binding</keyword>